<dbReference type="Gene3D" id="3.40.50.11820">
    <property type="match status" value="1"/>
</dbReference>
<dbReference type="EMBL" id="VLXZ01000001">
    <property type="protein sequence ID" value="TSB48375.1"/>
    <property type="molecule type" value="Genomic_DNA"/>
</dbReference>
<dbReference type="InterPro" id="IPR001173">
    <property type="entry name" value="Glyco_trans_2-like"/>
</dbReference>
<dbReference type="GO" id="GO:0005886">
    <property type="term" value="C:plasma membrane"/>
    <property type="evidence" value="ECO:0007669"/>
    <property type="project" value="UniProtKB-SubCell"/>
</dbReference>
<dbReference type="InterPro" id="IPR007554">
    <property type="entry name" value="Glycerophosphate_synth"/>
</dbReference>
<keyword evidence="5" id="KW-0777">Teichoic acid biosynthesis</keyword>
<dbReference type="InterPro" id="IPR043148">
    <property type="entry name" value="TagF_C"/>
</dbReference>
<accession>A0A554A3W6</accession>
<dbReference type="AlphaFoldDB" id="A0A554A3W6"/>
<dbReference type="InterPro" id="IPR051612">
    <property type="entry name" value="Teichoic_Acid_Biosynth"/>
</dbReference>
<dbReference type="RefSeq" id="WP_143846720.1">
    <property type="nucleotide sequence ID" value="NZ_VLXZ01000001.1"/>
</dbReference>
<evidence type="ECO:0000259" key="7">
    <source>
        <dbReference type="Pfam" id="PF00535"/>
    </source>
</evidence>
<protein>
    <submittedName>
        <fullName evidence="8">Glycosyltransferase</fullName>
    </submittedName>
</protein>
<dbReference type="GO" id="GO:0047355">
    <property type="term" value="F:CDP-glycerol glycerophosphotransferase activity"/>
    <property type="evidence" value="ECO:0007669"/>
    <property type="project" value="InterPro"/>
</dbReference>
<evidence type="ECO:0000256" key="6">
    <source>
        <dbReference type="ARBA" id="ARBA00023136"/>
    </source>
</evidence>
<dbReference type="Proteomes" id="UP000318521">
    <property type="component" value="Unassembled WGS sequence"/>
</dbReference>
<comment type="caution">
    <text evidence="8">The sequence shown here is derived from an EMBL/GenBank/DDBJ whole genome shotgun (WGS) entry which is preliminary data.</text>
</comment>
<evidence type="ECO:0000256" key="1">
    <source>
        <dbReference type="ARBA" id="ARBA00004202"/>
    </source>
</evidence>
<dbReference type="Gene3D" id="3.40.50.12580">
    <property type="match status" value="1"/>
</dbReference>
<dbReference type="SUPFAM" id="SSF53448">
    <property type="entry name" value="Nucleotide-diphospho-sugar transferases"/>
    <property type="match status" value="1"/>
</dbReference>
<comment type="similarity">
    <text evidence="2">Belongs to the CDP-glycerol glycerophosphotransferase family.</text>
</comment>
<evidence type="ECO:0000313" key="9">
    <source>
        <dbReference type="Proteomes" id="UP000318521"/>
    </source>
</evidence>
<proteinExistence type="inferred from homology"/>
<evidence type="ECO:0000313" key="8">
    <source>
        <dbReference type="EMBL" id="TSB48375.1"/>
    </source>
</evidence>
<evidence type="ECO:0000256" key="3">
    <source>
        <dbReference type="ARBA" id="ARBA00022475"/>
    </source>
</evidence>
<comment type="subcellular location">
    <subcellularLocation>
        <location evidence="1">Cell membrane</location>
        <topology evidence="1">Peripheral membrane protein</topology>
    </subcellularLocation>
</comment>
<keyword evidence="6" id="KW-0472">Membrane</keyword>
<gene>
    <name evidence="8" type="ORF">FN960_02130</name>
</gene>
<organism evidence="8 9">
    <name type="scientific">Alkalicoccobacillus porphyridii</name>
    <dbReference type="NCBI Taxonomy" id="2597270"/>
    <lineage>
        <taxon>Bacteria</taxon>
        <taxon>Bacillati</taxon>
        <taxon>Bacillota</taxon>
        <taxon>Bacilli</taxon>
        <taxon>Bacillales</taxon>
        <taxon>Bacillaceae</taxon>
        <taxon>Alkalicoccobacillus</taxon>
    </lineage>
</organism>
<dbReference type="InterPro" id="IPR043149">
    <property type="entry name" value="TagF_N"/>
</dbReference>
<dbReference type="SUPFAM" id="SSF53756">
    <property type="entry name" value="UDP-Glycosyltransferase/glycogen phosphorylase"/>
    <property type="match status" value="1"/>
</dbReference>
<evidence type="ECO:0000256" key="5">
    <source>
        <dbReference type="ARBA" id="ARBA00022944"/>
    </source>
</evidence>
<dbReference type="PANTHER" id="PTHR37316:SF3">
    <property type="entry name" value="TEICHOIC ACID GLYCEROL-PHOSPHATE TRANSFERASE"/>
    <property type="match status" value="1"/>
</dbReference>
<reference evidence="8 9" key="1">
    <citation type="submission" date="2019-07" db="EMBL/GenBank/DDBJ databases">
        <authorList>
            <person name="Park Y.J."/>
            <person name="Jeong S.E."/>
            <person name="Jung H.S."/>
        </authorList>
    </citation>
    <scope>NUCLEOTIDE SEQUENCE [LARGE SCALE GENOMIC DNA]</scope>
    <source>
        <strain evidence="9">P16(2019)</strain>
    </source>
</reference>
<dbReference type="OrthoDB" id="9811865at2"/>
<name>A0A554A3W6_9BACI</name>
<evidence type="ECO:0000256" key="2">
    <source>
        <dbReference type="ARBA" id="ARBA00010488"/>
    </source>
</evidence>
<dbReference type="InterPro" id="IPR029044">
    <property type="entry name" value="Nucleotide-diphossugar_trans"/>
</dbReference>
<feature type="domain" description="Glycosyltransferase 2-like" evidence="7">
    <location>
        <begin position="9"/>
        <end position="167"/>
    </location>
</feature>
<evidence type="ECO:0000256" key="4">
    <source>
        <dbReference type="ARBA" id="ARBA00022679"/>
    </source>
</evidence>
<keyword evidence="9" id="KW-1185">Reference proteome</keyword>
<keyword evidence="3" id="KW-1003">Cell membrane</keyword>
<dbReference type="Pfam" id="PF04464">
    <property type="entry name" value="Glyphos_transf"/>
    <property type="match status" value="1"/>
</dbReference>
<dbReference type="Pfam" id="PF00535">
    <property type="entry name" value="Glycos_transf_2"/>
    <property type="match status" value="1"/>
</dbReference>
<dbReference type="GO" id="GO:0019350">
    <property type="term" value="P:teichoic acid biosynthetic process"/>
    <property type="evidence" value="ECO:0007669"/>
    <property type="project" value="UniProtKB-KW"/>
</dbReference>
<dbReference type="Gene3D" id="3.90.550.10">
    <property type="entry name" value="Spore Coat Polysaccharide Biosynthesis Protein SpsA, Chain A"/>
    <property type="match status" value="1"/>
</dbReference>
<sequence length="725" mass="85412">MNVTLKKISVIITVYNKVEQVSRCIHSVLDQTYPNIELIIIDDGSTDASNTIINEAKQYAQEIKSIRFETQQGLAKARNKGLQLANGEFVFYLDADDYLLPQALSLLAVTSDINSLSMIALRVQSERNMRTTEYQSIRTVNWEGDKRLKICSRRSASSILYKRCFLIENELSFNESFHYYTDFDFIIRAANQTNTILYVDAPLYIRGECLDPVNKPSLSIIPVTDYIDEYLLFLSKRKEYSKKLVQGVTPLEEVEILIERAFLRVYFNEISKWMLNHTTSFEKLFDELRKVLMNCHDKVLKNSGRIGRLQIKAHVQGKPQKTMKLAKLRYSLSSWRKALTSRSALYQQLANHVFSKLPLKEKQVVFEAFGGRSYACNPRSIYEELQQLDPSYTCIWVFNDPSSKHMNDKTTKVKRFSLRYYYYMATSKYWIVNSRIPKYVLKREGTIYVQTWHGTPLKRLASDMKEVYMPGTTTTTYKLNFYHEAGRWDYLLSPNAYSSEIFKRAFHYKKNLLEVGYPRNDLFFDEEKRLPSSIQQLKRSLELPPLKKVILYAPTWRDDEYHRKGEYRFDLQLDLHEMKRSLGESYIVLLRMHYLIADKLSFEGLEDFAFNLSDHEDIAELYLLSDLLVTDYSSVFFDYAILNKPILFYTYDLDKYQHELRGFYFDLRKEAPGPLLKTTEEIIHSIKDLNKITSEYQERRDQFRQRFCHLDDGQSSHKILKEIFK</sequence>
<dbReference type="PANTHER" id="PTHR37316">
    <property type="entry name" value="TEICHOIC ACID GLYCEROL-PHOSPHATE PRIMASE"/>
    <property type="match status" value="1"/>
</dbReference>
<keyword evidence="4 8" id="KW-0808">Transferase</keyword>